<dbReference type="GO" id="GO:0016787">
    <property type="term" value="F:hydrolase activity"/>
    <property type="evidence" value="ECO:0007669"/>
    <property type="project" value="InterPro"/>
</dbReference>
<gene>
    <name evidence="3" type="ORF">GT003_05185</name>
</gene>
<name>A0A7X5BVH6_9BACL</name>
<feature type="domain" description="Calcineurin-like phosphoesterase" evidence="2">
    <location>
        <begin position="44"/>
        <end position="281"/>
    </location>
</feature>
<evidence type="ECO:0000313" key="4">
    <source>
        <dbReference type="Proteomes" id="UP000558113"/>
    </source>
</evidence>
<feature type="region of interest" description="Disordered" evidence="1">
    <location>
        <begin position="1"/>
        <end position="31"/>
    </location>
</feature>
<protein>
    <recommendedName>
        <fullName evidence="2">Calcineurin-like phosphoesterase domain-containing protein</fullName>
    </recommendedName>
</protein>
<dbReference type="OrthoDB" id="181729at2"/>
<comment type="caution">
    <text evidence="3">The sequence shown here is derived from an EMBL/GenBank/DDBJ whole genome shotgun (WGS) entry which is preliminary data.</text>
</comment>
<dbReference type="Gene3D" id="3.60.21.10">
    <property type="match status" value="1"/>
</dbReference>
<dbReference type="InterPro" id="IPR029052">
    <property type="entry name" value="Metallo-depent_PP-like"/>
</dbReference>
<proteinExistence type="predicted"/>
<reference evidence="3 4" key="1">
    <citation type="submission" date="2020-01" db="EMBL/GenBank/DDBJ databases">
        <title>Paenibacillus soybeanensis sp. nov. isolated from the nodules of soybean (Glycine max(L.) Merr).</title>
        <authorList>
            <person name="Wang H."/>
        </authorList>
    </citation>
    <scope>NUCLEOTIDE SEQUENCE [LARGE SCALE GENOMIC DNA]</scope>
    <source>
        <strain evidence="3 4">DSM 23054</strain>
    </source>
</reference>
<dbReference type="PANTHER" id="PTHR43143">
    <property type="entry name" value="METALLOPHOSPHOESTERASE, CALCINEURIN SUPERFAMILY"/>
    <property type="match status" value="1"/>
</dbReference>
<dbReference type="PANTHER" id="PTHR43143:SF1">
    <property type="entry name" value="SERINE_THREONINE-PROTEIN PHOSPHATASE CPPED1"/>
    <property type="match status" value="1"/>
</dbReference>
<keyword evidence="4" id="KW-1185">Reference proteome</keyword>
<evidence type="ECO:0000259" key="2">
    <source>
        <dbReference type="Pfam" id="PF00149"/>
    </source>
</evidence>
<dbReference type="EMBL" id="JAAAMU010000002">
    <property type="protein sequence ID" value="NBC68388.1"/>
    <property type="molecule type" value="Genomic_DNA"/>
</dbReference>
<dbReference type="SUPFAM" id="SSF56300">
    <property type="entry name" value="Metallo-dependent phosphatases"/>
    <property type="match status" value="1"/>
</dbReference>
<accession>A0A7X5BVH6</accession>
<dbReference type="InterPro" id="IPR051918">
    <property type="entry name" value="STPP_CPPED1"/>
</dbReference>
<organism evidence="3 4">
    <name type="scientific">Paenibacillus sacheonensis</name>
    <dbReference type="NCBI Taxonomy" id="742054"/>
    <lineage>
        <taxon>Bacteria</taxon>
        <taxon>Bacillati</taxon>
        <taxon>Bacillota</taxon>
        <taxon>Bacilli</taxon>
        <taxon>Bacillales</taxon>
        <taxon>Paenibacillaceae</taxon>
        <taxon>Paenibacillus</taxon>
    </lineage>
</organism>
<dbReference type="InterPro" id="IPR004843">
    <property type="entry name" value="Calcineurin-like_PHP"/>
</dbReference>
<dbReference type="Proteomes" id="UP000558113">
    <property type="component" value="Unassembled WGS sequence"/>
</dbReference>
<sequence length="313" mass="35497">MMTMTPKQDTMAARQDTGQGTAKQGTARQQETTIRIPGLINDLTLMHVTDCHLTECDERETAAIREAARNRAKVFADQLDGGDTTLGIFQRFIDDSNEQQVDFTVFTGDIIDFPSQANLETIRAAYDRLNSPFLYTLGNHDWYFDGRFTDEVRAEAYPQFRDWISTTPGCDVRTVGGVKLIALDNSNYQVTREQFETIREAAALDEPYLLFMHIPMYLSGLVKDVVDKWKAPILMGASGWDPEVREAWQVRHQDESTGEFCRWLASPDSGNIRGIFCGHVHLNHTDAFREGRYQYVTASGYTSTSRLIRLIAD</sequence>
<dbReference type="AlphaFoldDB" id="A0A7X5BVH6"/>
<evidence type="ECO:0000256" key="1">
    <source>
        <dbReference type="SAM" id="MobiDB-lite"/>
    </source>
</evidence>
<evidence type="ECO:0000313" key="3">
    <source>
        <dbReference type="EMBL" id="NBC68388.1"/>
    </source>
</evidence>
<dbReference type="Pfam" id="PF00149">
    <property type="entry name" value="Metallophos"/>
    <property type="match status" value="1"/>
</dbReference>
<feature type="compositionally biased region" description="Polar residues" evidence="1">
    <location>
        <begin position="16"/>
        <end position="31"/>
    </location>
</feature>